<dbReference type="PROSITE" id="PS50943">
    <property type="entry name" value="HTH_CROC1"/>
    <property type="match status" value="1"/>
</dbReference>
<dbReference type="InterPro" id="IPR010982">
    <property type="entry name" value="Lambda_DNA-bd_dom_sf"/>
</dbReference>
<accession>A0ABS5EK16</accession>
<organism evidence="2 3">
    <name type="scientific">Neoroseomonas terrae</name>
    <dbReference type="NCBI Taxonomy" id="424799"/>
    <lineage>
        <taxon>Bacteria</taxon>
        <taxon>Pseudomonadati</taxon>
        <taxon>Pseudomonadota</taxon>
        <taxon>Alphaproteobacteria</taxon>
        <taxon>Acetobacterales</taxon>
        <taxon>Acetobacteraceae</taxon>
        <taxon>Neoroseomonas</taxon>
    </lineage>
</organism>
<evidence type="ECO:0000259" key="1">
    <source>
        <dbReference type="PROSITE" id="PS50943"/>
    </source>
</evidence>
<dbReference type="EMBL" id="JAAEDI010000018">
    <property type="protein sequence ID" value="MBR0651369.1"/>
    <property type="molecule type" value="Genomic_DNA"/>
</dbReference>
<dbReference type="SMART" id="SM00530">
    <property type="entry name" value="HTH_XRE"/>
    <property type="match status" value="1"/>
</dbReference>
<keyword evidence="3" id="KW-1185">Reference proteome</keyword>
<proteinExistence type="predicted"/>
<sequence length="123" mass="13626">MTLQVTGAIIRVMSIPERPSDAVDGAATRLRAAREVLGVQQQDMARACGAEPQRWSNWESARHLPDALVMVRAHQLYGISLDWVYAADPKNLPGRLLDGLRARFPELLGLPPLERDRRSSDAA</sequence>
<dbReference type="InterPro" id="IPR001387">
    <property type="entry name" value="Cro/C1-type_HTH"/>
</dbReference>
<dbReference type="RefSeq" id="WP_211870038.1">
    <property type="nucleotide sequence ID" value="NZ_JAAEDI010000018.1"/>
</dbReference>
<dbReference type="Pfam" id="PF12844">
    <property type="entry name" value="HTH_19"/>
    <property type="match status" value="1"/>
</dbReference>
<comment type="caution">
    <text evidence="2">The sequence shown here is derived from an EMBL/GenBank/DDBJ whole genome shotgun (WGS) entry which is preliminary data.</text>
</comment>
<reference evidence="3" key="1">
    <citation type="journal article" date="2021" name="Syst. Appl. Microbiol.">
        <title>Roseomonas hellenica sp. nov., isolated from roots of wild-growing Alkanna tinctoria.</title>
        <authorList>
            <person name="Rat A."/>
            <person name="Naranjo H.D."/>
            <person name="Lebbe L."/>
            <person name="Cnockaert M."/>
            <person name="Krigas N."/>
            <person name="Grigoriadou K."/>
            <person name="Maloupa E."/>
            <person name="Willems A."/>
        </authorList>
    </citation>
    <scope>NUCLEOTIDE SEQUENCE [LARGE SCALE GENOMIC DNA]</scope>
    <source>
        <strain evidence="3">LMG 31159</strain>
    </source>
</reference>
<evidence type="ECO:0000313" key="2">
    <source>
        <dbReference type="EMBL" id="MBR0651369.1"/>
    </source>
</evidence>
<dbReference type="SUPFAM" id="SSF47413">
    <property type="entry name" value="lambda repressor-like DNA-binding domains"/>
    <property type="match status" value="1"/>
</dbReference>
<evidence type="ECO:0000313" key="3">
    <source>
        <dbReference type="Proteomes" id="UP000698752"/>
    </source>
</evidence>
<feature type="domain" description="HTH cro/C1-type" evidence="1">
    <location>
        <begin position="30"/>
        <end position="84"/>
    </location>
</feature>
<dbReference type="CDD" id="cd00093">
    <property type="entry name" value="HTH_XRE"/>
    <property type="match status" value="1"/>
</dbReference>
<dbReference type="Gene3D" id="1.10.260.40">
    <property type="entry name" value="lambda repressor-like DNA-binding domains"/>
    <property type="match status" value="1"/>
</dbReference>
<gene>
    <name evidence="2" type="ORF">GXW78_16975</name>
</gene>
<name>A0ABS5EK16_9PROT</name>
<protein>
    <submittedName>
        <fullName evidence="2">Helix-turn-helix transcriptional regulator</fullName>
    </submittedName>
</protein>
<dbReference type="Proteomes" id="UP000698752">
    <property type="component" value="Unassembled WGS sequence"/>
</dbReference>